<feature type="compositionally biased region" description="Polar residues" evidence="3">
    <location>
        <begin position="264"/>
        <end position="276"/>
    </location>
</feature>
<evidence type="ECO:0000259" key="4">
    <source>
        <dbReference type="Pfam" id="PF09429"/>
    </source>
</evidence>
<dbReference type="PANTHER" id="PTHR13361">
    <property type="entry name" value="WW DOMAIN-BINDING PROTEIN 11"/>
    <property type="match status" value="1"/>
</dbReference>
<dbReference type="EMBL" id="JBANAX010000937">
    <property type="protein sequence ID" value="KAL1187947.1"/>
    <property type="molecule type" value="Genomic_DNA"/>
</dbReference>
<protein>
    <submittedName>
        <fullName evidence="5">Protein EARLY FLOWERING 5</fullName>
    </submittedName>
</protein>
<feature type="compositionally biased region" description="Low complexity" evidence="3">
    <location>
        <begin position="161"/>
        <end position="171"/>
    </location>
</feature>
<feature type="compositionally biased region" description="Pro residues" evidence="3">
    <location>
        <begin position="288"/>
        <end position="299"/>
    </location>
</feature>
<sequence>MKTTKGGKAMNPTDAFRKEQRKKELKRNKIERKKIREVGILKKDPEQIKEQIRKLDMSKAEGALDKARKHKKRHLEDTLQMVVKKRKEYEEKMKEQGEATTSVMFSHLPPQRRPGEDERSKNLTPEDSVYYHPTLNPTGAPPPGKPPMYKPSIGPGIPLDGASSSGAASSSNTELEDGVIPALPPPPSMLDGSTPGSQDGNTLPLPPPPPLPPNPPAPTTGLAFPPPPPGPPPSEQVSVRPPLPPPPPLPQSSQPLPPGLSGSETYSNILPSSDQTFSDRKVSAVAFIPPPPPGLPPKPVSNGSDGGPSNSNTSSSNLQDANFSMMVAPPPLPQQHPPALLSNLQPDLLHPGMLHFPPPPPDMRLPPGLPPHGMLGHLGVPRPPYGPPPGPPPMMRPPLPPGPPPNFQDGQAMSRPYVPQKPSYTKSAAPTVVKRPLAQHTPELTSMIPASVRVRRESAATTKPKPKTSTASSLGFTPRSITAHAVPVKPVSATNTSATSKPQSIDDSYSAFLEDMKALGALDG</sequence>
<evidence type="ECO:0000256" key="3">
    <source>
        <dbReference type="SAM" id="MobiDB-lite"/>
    </source>
</evidence>
<dbReference type="PANTHER" id="PTHR13361:SF1">
    <property type="entry name" value="WW DOMAIN-BINDING PROTEIN 11"/>
    <property type="match status" value="1"/>
</dbReference>
<feature type="compositionally biased region" description="Pro residues" evidence="3">
    <location>
        <begin position="381"/>
        <end position="406"/>
    </location>
</feature>
<feature type="compositionally biased region" description="Pro residues" evidence="3">
    <location>
        <begin position="204"/>
        <end position="234"/>
    </location>
</feature>
<evidence type="ECO:0000256" key="1">
    <source>
        <dbReference type="ARBA" id="ARBA00004123"/>
    </source>
</evidence>
<proteinExistence type="predicted"/>
<feature type="region of interest" description="Disordered" evidence="3">
    <location>
        <begin position="88"/>
        <end position="505"/>
    </location>
</feature>
<feature type="compositionally biased region" description="Low complexity" evidence="3">
    <location>
        <begin position="301"/>
        <end position="317"/>
    </location>
</feature>
<comment type="subcellular location">
    <subcellularLocation>
        <location evidence="1">Nucleus</location>
    </subcellularLocation>
</comment>
<evidence type="ECO:0000313" key="5">
    <source>
        <dbReference type="EMBL" id="KAL1187947.1"/>
    </source>
</evidence>
<organism evidence="5 6">
    <name type="scientific">Cardamine amara subsp. amara</name>
    <dbReference type="NCBI Taxonomy" id="228776"/>
    <lineage>
        <taxon>Eukaryota</taxon>
        <taxon>Viridiplantae</taxon>
        <taxon>Streptophyta</taxon>
        <taxon>Embryophyta</taxon>
        <taxon>Tracheophyta</taxon>
        <taxon>Spermatophyta</taxon>
        <taxon>Magnoliopsida</taxon>
        <taxon>eudicotyledons</taxon>
        <taxon>Gunneridae</taxon>
        <taxon>Pentapetalae</taxon>
        <taxon>rosids</taxon>
        <taxon>malvids</taxon>
        <taxon>Brassicales</taxon>
        <taxon>Brassicaceae</taxon>
        <taxon>Cardamineae</taxon>
        <taxon>Cardamine</taxon>
    </lineage>
</organism>
<feature type="domain" description="Wbp11/ELF5/Saf1 N-terminal" evidence="4">
    <location>
        <begin position="7"/>
        <end position="84"/>
    </location>
</feature>
<keyword evidence="6" id="KW-1185">Reference proteome</keyword>
<evidence type="ECO:0000313" key="6">
    <source>
        <dbReference type="Proteomes" id="UP001558713"/>
    </source>
</evidence>
<feature type="compositionally biased region" description="Basic and acidic residues" evidence="3">
    <location>
        <begin position="88"/>
        <end position="97"/>
    </location>
</feature>
<comment type="caution">
    <text evidence="5">The sequence shown here is derived from an EMBL/GenBank/DDBJ whole genome shotgun (WGS) entry which is preliminary data.</text>
</comment>
<reference evidence="5 6" key="1">
    <citation type="submission" date="2024-04" db="EMBL/GenBank/DDBJ databases">
        <title>Genome assembly C_amara_ONT_v2.</title>
        <authorList>
            <person name="Yant L."/>
            <person name="Moore C."/>
            <person name="Slenker M."/>
        </authorList>
    </citation>
    <scope>NUCLEOTIDE SEQUENCE [LARGE SCALE GENOMIC DNA]</scope>
    <source>
        <tissue evidence="5">Leaf</tissue>
    </source>
</reference>
<feature type="compositionally biased region" description="Low complexity" evidence="3">
    <location>
        <begin position="459"/>
        <end position="473"/>
    </location>
</feature>
<dbReference type="GO" id="GO:0005634">
    <property type="term" value="C:nucleus"/>
    <property type="evidence" value="ECO:0007669"/>
    <property type="project" value="UniProtKB-SubCell"/>
</dbReference>
<dbReference type="AlphaFoldDB" id="A0ABD0YZY0"/>
<feature type="compositionally biased region" description="Pro residues" evidence="3">
    <location>
        <begin position="139"/>
        <end position="149"/>
    </location>
</feature>
<gene>
    <name evidence="5" type="ORF">V5N11_009261</name>
</gene>
<dbReference type="Pfam" id="PF09429">
    <property type="entry name" value="Wbp11"/>
    <property type="match status" value="1"/>
</dbReference>
<dbReference type="Proteomes" id="UP001558713">
    <property type="component" value="Unassembled WGS sequence"/>
</dbReference>
<feature type="region of interest" description="Disordered" evidence="3">
    <location>
        <begin position="1"/>
        <end position="30"/>
    </location>
</feature>
<evidence type="ECO:0000256" key="2">
    <source>
        <dbReference type="ARBA" id="ARBA00023242"/>
    </source>
</evidence>
<feature type="compositionally biased region" description="Pro residues" evidence="3">
    <location>
        <begin position="241"/>
        <end position="258"/>
    </location>
</feature>
<name>A0ABD0YZY0_CARAN</name>
<dbReference type="InterPro" id="IPR019007">
    <property type="entry name" value="Wbp11/ELF5/Saf1_N"/>
</dbReference>
<feature type="compositionally biased region" description="Polar residues" evidence="3">
    <location>
        <begin position="492"/>
        <end position="505"/>
    </location>
</feature>
<feature type="compositionally biased region" description="Pro residues" evidence="3">
    <location>
        <begin position="356"/>
        <end position="370"/>
    </location>
</feature>
<keyword evidence="2" id="KW-0539">Nucleus</keyword>
<accession>A0ABD0YZY0</accession>
<dbReference type="Pfam" id="PF12622">
    <property type="entry name" value="NpwBP"/>
    <property type="match status" value="1"/>
</dbReference>